<dbReference type="Proteomes" id="UP000267096">
    <property type="component" value="Unassembled WGS sequence"/>
</dbReference>
<name>A0A0M3JYW6_ANISI</name>
<gene>
    <name evidence="1" type="ORF">ASIM_LOCUS13087</name>
</gene>
<dbReference type="EMBL" id="UYRR01031309">
    <property type="protein sequence ID" value="VDK48893.1"/>
    <property type="molecule type" value="Genomic_DNA"/>
</dbReference>
<proteinExistence type="predicted"/>
<evidence type="ECO:0000313" key="1">
    <source>
        <dbReference type="EMBL" id="VDK48893.1"/>
    </source>
</evidence>
<protein>
    <submittedName>
        <fullName evidence="3">Transmembrane protein</fullName>
    </submittedName>
</protein>
<dbReference type="AlphaFoldDB" id="A0A0M3JYW6"/>
<keyword evidence="2" id="KW-1185">Reference proteome</keyword>
<sequence>MFDLMVWRIGVVVVEKKLMDGSGGWTDLLKGSVVAKVMKTMYLLLCLRLCEEIDEEALGYRIISILMNEVGVNGMAEFKQKERLAGEHMGIGVASIDLISELVWWH</sequence>
<evidence type="ECO:0000313" key="3">
    <source>
        <dbReference type="WBParaSite" id="ASIM_0001365901-mRNA-1"/>
    </source>
</evidence>
<reference evidence="3" key="1">
    <citation type="submission" date="2017-02" db="UniProtKB">
        <authorList>
            <consortium name="WormBaseParasite"/>
        </authorList>
    </citation>
    <scope>IDENTIFICATION</scope>
</reference>
<organism evidence="3">
    <name type="scientific">Anisakis simplex</name>
    <name type="common">Herring worm</name>
    <dbReference type="NCBI Taxonomy" id="6269"/>
    <lineage>
        <taxon>Eukaryota</taxon>
        <taxon>Metazoa</taxon>
        <taxon>Ecdysozoa</taxon>
        <taxon>Nematoda</taxon>
        <taxon>Chromadorea</taxon>
        <taxon>Rhabditida</taxon>
        <taxon>Spirurina</taxon>
        <taxon>Ascaridomorpha</taxon>
        <taxon>Ascaridoidea</taxon>
        <taxon>Anisakidae</taxon>
        <taxon>Anisakis</taxon>
        <taxon>Anisakis simplex complex</taxon>
    </lineage>
</organism>
<reference evidence="1 2" key="2">
    <citation type="submission" date="2018-11" db="EMBL/GenBank/DDBJ databases">
        <authorList>
            <consortium name="Pathogen Informatics"/>
        </authorList>
    </citation>
    <scope>NUCLEOTIDE SEQUENCE [LARGE SCALE GENOMIC DNA]</scope>
</reference>
<accession>A0A0M3JYW6</accession>
<evidence type="ECO:0000313" key="2">
    <source>
        <dbReference type="Proteomes" id="UP000267096"/>
    </source>
</evidence>
<dbReference type="WBParaSite" id="ASIM_0001365901-mRNA-1">
    <property type="protein sequence ID" value="ASIM_0001365901-mRNA-1"/>
    <property type="gene ID" value="ASIM_0001365901"/>
</dbReference>